<sequence length="346" mass="36181">MHIADGVLPAWVSATGWAVTAPGVALSLRKLPAEEVPRMALLTAAVFLASLIHVPLGPTSVHLILNGLAGILLGPLAFLAFFVALTLQALLFQFGGIFSLGVNTLVMGGPAFLVGWLSRRVPGLRKPLPAGLLGGAAVLVSGVFLALALSLAGEGFVSVAKLALGVHLPVALVEGIITGLVVLLLQRLRPEILVALLLLFLLPAPSQAHRLDADVFLTPQGIRVEAYFPDGTPARDDLVTVYCGDQKVAQARTDQQGVALLPRPRNCPQARIVVSGALGHRAVRTLKLASAPSPTPSQPAPPPGPKKEPFPWRGVLSGLGFIFGLAGLILAWDTRRRLKDLASSGN</sequence>
<accession>A0A7C3GHD0</accession>
<evidence type="ECO:0000256" key="1">
    <source>
        <dbReference type="ARBA" id="ARBA00004651"/>
    </source>
</evidence>
<dbReference type="GO" id="GO:0005886">
    <property type="term" value="C:plasma membrane"/>
    <property type="evidence" value="ECO:0007669"/>
    <property type="project" value="UniProtKB-SubCell"/>
</dbReference>
<keyword evidence="2" id="KW-0813">Transport</keyword>
<keyword evidence="3" id="KW-1003">Cell membrane</keyword>
<comment type="subcellular location">
    <subcellularLocation>
        <location evidence="1">Cell membrane</location>
        <topology evidence="1">Multi-pass membrane protein</topology>
    </subcellularLocation>
</comment>
<dbReference type="PANTHER" id="PTHR34229">
    <property type="entry name" value="METAL TRANSPORT PROTEIN HI_1621-RELATED"/>
    <property type="match status" value="1"/>
</dbReference>
<feature type="transmembrane region" description="Helical" evidence="8">
    <location>
        <begin position="97"/>
        <end position="118"/>
    </location>
</feature>
<evidence type="ECO:0000256" key="3">
    <source>
        <dbReference type="ARBA" id="ARBA00022475"/>
    </source>
</evidence>
<dbReference type="InterPro" id="IPR002751">
    <property type="entry name" value="CbiM/NikMN"/>
</dbReference>
<dbReference type="NCBIfam" id="NF004905">
    <property type="entry name" value="PRK06265.1-5"/>
    <property type="match status" value="1"/>
</dbReference>
<name>A0A7C3GHD0_9BACT</name>
<dbReference type="Pfam" id="PF01891">
    <property type="entry name" value="CbiM"/>
    <property type="match status" value="1"/>
</dbReference>
<dbReference type="Gene3D" id="1.10.1760.20">
    <property type="match status" value="1"/>
</dbReference>
<keyword evidence="6 8" id="KW-0472">Membrane</keyword>
<feature type="transmembrane region" description="Helical" evidence="8">
    <location>
        <begin position="164"/>
        <end position="185"/>
    </location>
</feature>
<evidence type="ECO:0000256" key="5">
    <source>
        <dbReference type="ARBA" id="ARBA00022989"/>
    </source>
</evidence>
<dbReference type="EMBL" id="DRMH01000076">
    <property type="protein sequence ID" value="HFC97959.1"/>
    <property type="molecule type" value="Genomic_DNA"/>
</dbReference>
<proteinExistence type="predicted"/>
<evidence type="ECO:0000256" key="8">
    <source>
        <dbReference type="SAM" id="Phobius"/>
    </source>
</evidence>
<feature type="compositionally biased region" description="Pro residues" evidence="7">
    <location>
        <begin position="293"/>
        <end position="304"/>
    </location>
</feature>
<feature type="transmembrane region" description="Helical" evidence="8">
    <location>
        <begin position="130"/>
        <end position="152"/>
    </location>
</feature>
<comment type="caution">
    <text evidence="9">The sequence shown here is derived from an EMBL/GenBank/DDBJ whole genome shotgun (WGS) entry which is preliminary data.</text>
</comment>
<evidence type="ECO:0000313" key="9">
    <source>
        <dbReference type="EMBL" id="HFC97959.1"/>
    </source>
</evidence>
<organism evidence="9">
    <name type="scientific">Thermosulfurimonas dismutans</name>
    <dbReference type="NCBI Taxonomy" id="999894"/>
    <lineage>
        <taxon>Bacteria</taxon>
        <taxon>Pseudomonadati</taxon>
        <taxon>Thermodesulfobacteriota</taxon>
        <taxon>Thermodesulfobacteria</taxon>
        <taxon>Thermodesulfobacteriales</taxon>
        <taxon>Thermodesulfobacteriaceae</taxon>
        <taxon>Thermosulfurimonas</taxon>
    </lineage>
</organism>
<feature type="transmembrane region" description="Helical" evidence="8">
    <location>
        <begin position="192"/>
        <end position="208"/>
    </location>
</feature>
<feature type="transmembrane region" description="Helical" evidence="8">
    <location>
        <begin position="68"/>
        <end position="91"/>
    </location>
</feature>
<feature type="transmembrane region" description="Helical" evidence="8">
    <location>
        <begin position="36"/>
        <end position="56"/>
    </location>
</feature>
<reference evidence="9" key="1">
    <citation type="journal article" date="2020" name="mSystems">
        <title>Genome- and Community-Level Interaction Insights into Carbon Utilization and Element Cycling Functions of Hydrothermarchaeota in Hydrothermal Sediment.</title>
        <authorList>
            <person name="Zhou Z."/>
            <person name="Liu Y."/>
            <person name="Xu W."/>
            <person name="Pan J."/>
            <person name="Luo Z.H."/>
            <person name="Li M."/>
        </authorList>
    </citation>
    <scope>NUCLEOTIDE SEQUENCE [LARGE SCALE GENOMIC DNA]</scope>
    <source>
        <strain evidence="9">HyVt-483</strain>
    </source>
</reference>
<dbReference type="GO" id="GO:0000041">
    <property type="term" value="P:transition metal ion transport"/>
    <property type="evidence" value="ECO:0007669"/>
    <property type="project" value="InterPro"/>
</dbReference>
<feature type="region of interest" description="Disordered" evidence="7">
    <location>
        <begin position="289"/>
        <end position="310"/>
    </location>
</feature>
<dbReference type="PANTHER" id="PTHR34229:SF1">
    <property type="entry name" value="METAL TRANSPORT PROTEIN HI_1621-RELATED"/>
    <property type="match status" value="1"/>
</dbReference>
<keyword evidence="4 8" id="KW-0812">Transmembrane</keyword>
<feature type="transmembrane region" description="Helical" evidence="8">
    <location>
        <begin position="310"/>
        <end position="332"/>
    </location>
</feature>
<evidence type="ECO:0000256" key="2">
    <source>
        <dbReference type="ARBA" id="ARBA00022448"/>
    </source>
</evidence>
<dbReference type="Proteomes" id="UP000886043">
    <property type="component" value="Unassembled WGS sequence"/>
</dbReference>
<evidence type="ECO:0000256" key="4">
    <source>
        <dbReference type="ARBA" id="ARBA00022692"/>
    </source>
</evidence>
<evidence type="ECO:0000256" key="6">
    <source>
        <dbReference type="ARBA" id="ARBA00023136"/>
    </source>
</evidence>
<protein>
    <submittedName>
        <fullName evidence="9">Cobalt transporter CbiM</fullName>
    </submittedName>
</protein>
<dbReference type="AlphaFoldDB" id="A0A7C3GHD0"/>
<gene>
    <name evidence="9" type="primary">cbiM</name>
    <name evidence="9" type="ORF">ENJ40_05830</name>
</gene>
<evidence type="ECO:0000256" key="7">
    <source>
        <dbReference type="SAM" id="MobiDB-lite"/>
    </source>
</evidence>
<keyword evidence="5 8" id="KW-1133">Transmembrane helix</keyword>